<feature type="compositionally biased region" description="Basic and acidic residues" evidence="6">
    <location>
        <begin position="670"/>
        <end position="680"/>
    </location>
</feature>
<evidence type="ECO:0000259" key="7">
    <source>
        <dbReference type="SMART" id="SM00849"/>
    </source>
</evidence>
<gene>
    <name evidence="9" type="ORF">KFE25_001308</name>
</gene>
<name>A0A8J6C9K5_DIALT</name>
<evidence type="ECO:0000256" key="5">
    <source>
        <dbReference type="ARBA" id="ARBA00023242"/>
    </source>
</evidence>
<dbReference type="Pfam" id="PF11718">
    <property type="entry name" value="CPSF73-100_C"/>
    <property type="match status" value="1"/>
</dbReference>
<dbReference type="AlphaFoldDB" id="A0A8J6C9K5"/>
<evidence type="ECO:0000313" key="9">
    <source>
        <dbReference type="EMBL" id="KAG8461690.1"/>
    </source>
</evidence>
<dbReference type="GO" id="GO:0004534">
    <property type="term" value="F:5'-3' RNA exonuclease activity"/>
    <property type="evidence" value="ECO:0007669"/>
    <property type="project" value="TreeGrafter"/>
</dbReference>
<dbReference type="CDD" id="cd16292">
    <property type="entry name" value="CPSF3-like_MBL-fold"/>
    <property type="match status" value="1"/>
</dbReference>
<feature type="domain" description="Metallo-beta-lactamase" evidence="7">
    <location>
        <begin position="17"/>
        <end position="203"/>
    </location>
</feature>
<dbReference type="SMART" id="SM00849">
    <property type="entry name" value="Lactamase_B"/>
    <property type="match status" value="1"/>
</dbReference>
<evidence type="ECO:0000256" key="2">
    <source>
        <dbReference type="ARBA" id="ARBA00022664"/>
    </source>
</evidence>
<protein>
    <recommendedName>
        <fullName evidence="11">Cleavage and polyadenylation specificity factor subunit 3</fullName>
    </recommendedName>
</protein>
<evidence type="ECO:0000256" key="1">
    <source>
        <dbReference type="ARBA" id="ARBA00004123"/>
    </source>
</evidence>
<dbReference type="PANTHER" id="PTHR11203">
    <property type="entry name" value="CLEAVAGE AND POLYADENYLATION SPECIFICITY FACTOR FAMILY MEMBER"/>
    <property type="match status" value="1"/>
</dbReference>
<evidence type="ECO:0008006" key="11">
    <source>
        <dbReference type="Google" id="ProtNLM"/>
    </source>
</evidence>
<evidence type="ECO:0000256" key="6">
    <source>
        <dbReference type="SAM" id="MobiDB-lite"/>
    </source>
</evidence>
<dbReference type="Pfam" id="PF10996">
    <property type="entry name" value="Beta-Casp"/>
    <property type="match status" value="1"/>
</dbReference>
<evidence type="ECO:0000259" key="8">
    <source>
        <dbReference type="SMART" id="SM01027"/>
    </source>
</evidence>
<dbReference type="InterPro" id="IPR050698">
    <property type="entry name" value="MBL"/>
</dbReference>
<evidence type="ECO:0000256" key="4">
    <source>
        <dbReference type="ARBA" id="ARBA00022801"/>
    </source>
</evidence>
<dbReference type="FunFam" id="3.40.50.10890:FF:000001">
    <property type="entry name" value="Cleavage and polyadenylation specificity factor subunit 3"/>
    <property type="match status" value="1"/>
</dbReference>
<dbReference type="GO" id="GO:0005847">
    <property type="term" value="C:mRNA cleavage and polyadenylation specificity factor complex"/>
    <property type="evidence" value="ECO:0007669"/>
    <property type="project" value="TreeGrafter"/>
</dbReference>
<dbReference type="InterPro" id="IPR021718">
    <property type="entry name" value="CPSF73-100_C"/>
</dbReference>
<dbReference type="InterPro" id="IPR022712">
    <property type="entry name" value="Beta_Casp"/>
</dbReference>
<accession>A0A8J6C9K5</accession>
<keyword evidence="3" id="KW-0540">Nuclease</keyword>
<evidence type="ECO:0000256" key="3">
    <source>
        <dbReference type="ARBA" id="ARBA00022722"/>
    </source>
</evidence>
<evidence type="ECO:0000313" key="10">
    <source>
        <dbReference type="Proteomes" id="UP000751190"/>
    </source>
</evidence>
<sequence>MSEEMEIIPLGAGCEVGRSCVVLRFRGSTIMFDCGVHPAFNGLAALPYFDEFDLSEVDLLLVTHFHLDHCGAVPYFTEKTNFAGRVFMTHATKAIYKIILNDYVRVTSGEDKLYDERDLMRSMEKIELIDYHQVVTHKGVRFTALNAGHVLGAAMFNVEVGGVRALYTGDFSCHEDRHLRGAEAPTENPHVLIVESTYGVQTHGPADVRESRFTSFVHKVVSRGGRCLIPVFALGRAQELLLILDEYWRQHPELHSVPVYYASSLAKKCMKVYLAYINMMNEHIRTAHEVSNPWRFKHVTELKSIAHLDDSQPVVVMASPGMLQSGLSRELFERWCSDRRNGLMMPGYTVAGTLGHHVMSEPQEVVTQGGETVALNLQVEYVSFSAHSDYAQTSGFIEATSPRHVVLVHGAEEEMRRLRAALVSRFGCDKAGRERLDVLMPRNCHTVSLSFHAHKVAKAIGALAAAQPSADGEVSGLLVRRDFGYELLADTDLAEHTGLTPVSIVQRPRLPFHGDARELRAALRALFPLVDGGAAGDAPMGGGGGGGAARGGAHQRHQLCVAGAVTVVLYEAERCAQLEWASSAANDLVADAVASVLLRLETEALVAASCGAPTAPLPAPRGGGGGEADGEDGEDEAARGDGPRADAPAGAAFIKLETDDTAFAPAPKRTRVDMPTERNL</sequence>
<dbReference type="Gene3D" id="3.60.15.10">
    <property type="entry name" value="Ribonuclease Z/Hydroxyacylglutathione hydrolase-like"/>
    <property type="match status" value="1"/>
</dbReference>
<keyword evidence="5" id="KW-0539">Nucleus</keyword>
<dbReference type="OrthoDB" id="10249535at2759"/>
<keyword evidence="4" id="KW-0378">Hydrolase</keyword>
<dbReference type="Pfam" id="PF07521">
    <property type="entry name" value="RMMBL"/>
    <property type="match status" value="1"/>
</dbReference>
<dbReference type="Pfam" id="PF00753">
    <property type="entry name" value="Lactamase_B"/>
    <property type="match status" value="1"/>
</dbReference>
<keyword evidence="10" id="KW-1185">Reference proteome</keyword>
<feature type="region of interest" description="Disordered" evidence="6">
    <location>
        <begin position="611"/>
        <end position="680"/>
    </location>
</feature>
<feature type="domain" description="Beta-Casp" evidence="8">
    <location>
        <begin position="237"/>
        <end position="358"/>
    </location>
</feature>
<dbReference type="GO" id="GO:0003723">
    <property type="term" value="F:RNA binding"/>
    <property type="evidence" value="ECO:0007669"/>
    <property type="project" value="TreeGrafter"/>
</dbReference>
<dbReference type="InterPro" id="IPR001279">
    <property type="entry name" value="Metallo-B-lactamas"/>
</dbReference>
<dbReference type="GO" id="GO:0004521">
    <property type="term" value="F:RNA endonuclease activity"/>
    <property type="evidence" value="ECO:0007669"/>
    <property type="project" value="TreeGrafter"/>
</dbReference>
<dbReference type="Gene3D" id="3.40.50.10890">
    <property type="match status" value="1"/>
</dbReference>
<organism evidence="9 10">
    <name type="scientific">Diacronema lutheri</name>
    <name type="common">Unicellular marine alga</name>
    <name type="synonym">Monochrysis lutheri</name>
    <dbReference type="NCBI Taxonomy" id="2081491"/>
    <lineage>
        <taxon>Eukaryota</taxon>
        <taxon>Haptista</taxon>
        <taxon>Haptophyta</taxon>
        <taxon>Pavlovophyceae</taxon>
        <taxon>Pavlovales</taxon>
        <taxon>Pavlovaceae</taxon>
        <taxon>Diacronema</taxon>
    </lineage>
</organism>
<comment type="subcellular location">
    <subcellularLocation>
        <location evidence="1">Nucleus</location>
    </subcellularLocation>
</comment>
<dbReference type="GO" id="GO:0006398">
    <property type="term" value="P:mRNA 3'-end processing by stem-loop binding and cleavage"/>
    <property type="evidence" value="ECO:0007669"/>
    <property type="project" value="TreeGrafter"/>
</dbReference>
<dbReference type="EMBL" id="JAGTXO010000024">
    <property type="protein sequence ID" value="KAG8461690.1"/>
    <property type="molecule type" value="Genomic_DNA"/>
</dbReference>
<comment type="caution">
    <text evidence="9">The sequence shown here is derived from an EMBL/GenBank/DDBJ whole genome shotgun (WGS) entry which is preliminary data.</text>
</comment>
<dbReference type="Proteomes" id="UP000751190">
    <property type="component" value="Unassembled WGS sequence"/>
</dbReference>
<proteinExistence type="predicted"/>
<dbReference type="SUPFAM" id="SSF56281">
    <property type="entry name" value="Metallo-hydrolase/oxidoreductase"/>
    <property type="match status" value="1"/>
</dbReference>
<dbReference type="InterPro" id="IPR011108">
    <property type="entry name" value="RMMBL"/>
</dbReference>
<dbReference type="InterPro" id="IPR036866">
    <property type="entry name" value="RibonucZ/Hydroxyglut_hydro"/>
</dbReference>
<dbReference type="PANTHER" id="PTHR11203:SF11">
    <property type="entry name" value="CLEAVAGE AND POLYADENYLATION SPECIFICITY FACTOR SUBUNIT 3"/>
    <property type="match status" value="1"/>
</dbReference>
<dbReference type="SMART" id="SM01027">
    <property type="entry name" value="Beta-Casp"/>
    <property type="match status" value="1"/>
</dbReference>
<keyword evidence="2" id="KW-0507">mRNA processing</keyword>
<dbReference type="OMA" id="CKQHITL"/>
<reference evidence="9" key="1">
    <citation type="submission" date="2021-05" db="EMBL/GenBank/DDBJ databases">
        <title>The genome of the haptophyte Pavlova lutheri (Diacronema luteri, Pavlovales) - a model for lipid biosynthesis in eukaryotic algae.</title>
        <authorList>
            <person name="Hulatt C.J."/>
            <person name="Posewitz M.C."/>
        </authorList>
    </citation>
    <scope>NUCLEOTIDE SEQUENCE</scope>
    <source>
        <strain evidence="9">NIVA-4/92</strain>
    </source>
</reference>